<dbReference type="InterPro" id="IPR000048">
    <property type="entry name" value="IQ_motif_EF-hand-BS"/>
</dbReference>
<dbReference type="PROSITE" id="PS50096">
    <property type="entry name" value="IQ"/>
    <property type="match status" value="2"/>
</dbReference>
<accession>A0A7S2FHJ3</accession>
<dbReference type="CDD" id="cd00136">
    <property type="entry name" value="PDZ_canonical"/>
    <property type="match status" value="1"/>
</dbReference>
<feature type="domain" description="PDZ" evidence="2">
    <location>
        <begin position="14"/>
        <end position="75"/>
    </location>
</feature>
<protein>
    <recommendedName>
        <fullName evidence="2">PDZ domain-containing protein</fullName>
    </recommendedName>
</protein>
<reference evidence="3" key="1">
    <citation type="submission" date="2021-01" db="EMBL/GenBank/DDBJ databases">
        <authorList>
            <person name="Corre E."/>
            <person name="Pelletier E."/>
            <person name="Niang G."/>
            <person name="Scheremetjew M."/>
            <person name="Finn R."/>
            <person name="Kale V."/>
            <person name="Holt S."/>
            <person name="Cochrane G."/>
            <person name="Meng A."/>
            <person name="Brown T."/>
            <person name="Cohen L."/>
        </authorList>
    </citation>
    <scope>NUCLEOTIDE SEQUENCE</scope>
    <source>
        <strain evidence="3">UTEX LB 985</strain>
    </source>
</reference>
<dbReference type="SUPFAM" id="SSF50156">
    <property type="entry name" value="PDZ domain-like"/>
    <property type="match status" value="1"/>
</dbReference>
<proteinExistence type="predicted"/>
<dbReference type="SMART" id="SM00015">
    <property type="entry name" value="IQ"/>
    <property type="match status" value="3"/>
</dbReference>
<dbReference type="PROSITE" id="PS50106">
    <property type="entry name" value="PDZ"/>
    <property type="match status" value="1"/>
</dbReference>
<gene>
    <name evidence="3" type="ORF">CBRE1094_LOCUS1472</name>
</gene>
<dbReference type="Gene3D" id="1.20.5.190">
    <property type="match status" value="1"/>
</dbReference>
<evidence type="ECO:0000259" key="2">
    <source>
        <dbReference type="PROSITE" id="PS50106"/>
    </source>
</evidence>
<feature type="compositionally biased region" description="Basic and acidic residues" evidence="1">
    <location>
        <begin position="287"/>
        <end position="297"/>
    </location>
</feature>
<dbReference type="SUPFAM" id="SSF52540">
    <property type="entry name" value="P-loop containing nucleoside triphosphate hydrolases"/>
    <property type="match status" value="1"/>
</dbReference>
<dbReference type="Pfam" id="PF00612">
    <property type="entry name" value="IQ"/>
    <property type="match status" value="1"/>
</dbReference>
<dbReference type="InterPro" id="IPR036034">
    <property type="entry name" value="PDZ_sf"/>
</dbReference>
<dbReference type="AlphaFoldDB" id="A0A7S2FHJ3"/>
<name>A0A7S2FHJ3_9EUKA</name>
<evidence type="ECO:0000313" key="3">
    <source>
        <dbReference type="EMBL" id="CAD9395623.1"/>
    </source>
</evidence>
<dbReference type="Gene3D" id="2.30.42.10">
    <property type="match status" value="1"/>
</dbReference>
<feature type="compositionally biased region" description="Low complexity" evidence="1">
    <location>
        <begin position="362"/>
        <end position="379"/>
    </location>
</feature>
<dbReference type="InterPro" id="IPR001478">
    <property type="entry name" value="PDZ"/>
</dbReference>
<feature type="compositionally biased region" description="Basic residues" evidence="1">
    <location>
        <begin position="380"/>
        <end position="393"/>
    </location>
</feature>
<feature type="compositionally biased region" description="Polar residues" evidence="1">
    <location>
        <begin position="312"/>
        <end position="329"/>
    </location>
</feature>
<feature type="region of interest" description="Disordered" evidence="1">
    <location>
        <begin position="278"/>
        <end position="407"/>
    </location>
</feature>
<organism evidence="3">
    <name type="scientific">Haptolina brevifila</name>
    <dbReference type="NCBI Taxonomy" id="156173"/>
    <lineage>
        <taxon>Eukaryota</taxon>
        <taxon>Haptista</taxon>
        <taxon>Haptophyta</taxon>
        <taxon>Prymnesiophyceae</taxon>
        <taxon>Prymnesiales</taxon>
        <taxon>Prymnesiaceae</taxon>
        <taxon>Haptolina</taxon>
    </lineage>
</organism>
<evidence type="ECO:0000256" key="1">
    <source>
        <dbReference type="SAM" id="MobiDB-lite"/>
    </source>
</evidence>
<dbReference type="InterPro" id="IPR027417">
    <property type="entry name" value="P-loop_NTPase"/>
</dbReference>
<sequence length="407" mass="44570">MPSVFEQEFATRQTVKIYKESRDTKLGVTFYRCDPQDDGHKNSAIISKLSESGPAFGLLNVGERILSVQGCDVEGPLHAARLLRESEGYLRIVKIPTRADFAANKNRYAQIEAEAARRALEQALPGQTPQMTPRTDAATPRGPNASSTPLLTGLRVLNGAQPAQQGALNLGLNLTEMTESAKKQVEGLQQNIGNLSARATAFFGKVGEMLPTEDNKKKRAALRIQRSYRAFAARGHFHEERGAVLMLQAAARRHKAQTIGKYKRTLKHWAAITIQENWRRHKKRKMRAEQKALRDQQAEAQRLQAEMETAARGNSPSIMTKLSRSLSFTKRNKKSEGSTPRGGGEDGGAVVDKLPTPVLSGASTTASEASPTTAEATPATKKRSLSFTRRKKAQAGGENLDSSKQTL</sequence>
<dbReference type="EMBL" id="HBGU01002782">
    <property type="protein sequence ID" value="CAD9395623.1"/>
    <property type="molecule type" value="Transcribed_RNA"/>
</dbReference>
<feature type="region of interest" description="Disordered" evidence="1">
    <location>
        <begin position="123"/>
        <end position="149"/>
    </location>
</feature>